<evidence type="ECO:0000313" key="2">
    <source>
        <dbReference type="EMBL" id="THE09522.1"/>
    </source>
</evidence>
<sequence length="461" mass="52530">MISTSIPYYYKSLDFDKLVKEYEPPIEYLEGGWKWDRDQIESTQLKRLHETLARGAELPFYQRLWEKHNFIPSDVKSLADISKIPMYTIDDIRESIAIDPPFGDYQKYHFEDGQHTPLRFYTSGGTTGAPRPTIYSAWDREVGAILSARTFYLHGIRPGDAVMNSWAYSTHNAAWIMDHGLWHWLGCTPITTGTGVVTPTEKQVEFIKTFGISSILATTDYLVHIGNTAMKMGLDPKTDLKIKTLSAFGGKDPVKKIFGCPVYDSYAFHEVQYVAAECEAEQGLHVFEDAFIVEVVDFETGKPLPPGHKGNIVVTALYKTGTQQIRYNIQDISASYEIRKCACGSYHKKIDYFQGRSDNMVKLRGINVWPEALGEIVKENPKSNGEYFCYVERIGGREEMTILIEPKFSSTDASVMEQEFESELKRRIGVKINVKMVEEDSLRSLTGHGSRAKLKRFEDRR</sequence>
<feature type="domain" description="AMP-dependent ligase C-terminal" evidence="1">
    <location>
        <begin position="365"/>
        <end position="461"/>
    </location>
</feature>
<comment type="caution">
    <text evidence="2">The sequence shown here is derived from an EMBL/GenBank/DDBJ whole genome shotgun (WGS) entry which is preliminary data.</text>
</comment>
<evidence type="ECO:0000259" key="1">
    <source>
        <dbReference type="Pfam" id="PF14535"/>
    </source>
</evidence>
<keyword evidence="2" id="KW-0436">Ligase</keyword>
<reference evidence="2 3" key="1">
    <citation type="journal article" date="2019" name="Indoor Air">
        <title>Impacts of indoor surface finishes on bacterial viability.</title>
        <authorList>
            <person name="Hu J."/>
            <person name="Maamar S.B."/>
            <person name="Glawe A.J."/>
            <person name="Gottel N."/>
            <person name="Gilbert J.A."/>
            <person name="Hartmann E.M."/>
        </authorList>
    </citation>
    <scope>NUCLEOTIDE SEQUENCE [LARGE SCALE GENOMIC DNA]</scope>
    <source>
        <strain evidence="2 3">AF060A6</strain>
    </source>
</reference>
<dbReference type="AlphaFoldDB" id="A0A4S3PLJ2"/>
<dbReference type="InterPro" id="IPR042099">
    <property type="entry name" value="ANL_N_sf"/>
</dbReference>
<dbReference type="Proteomes" id="UP000306477">
    <property type="component" value="Unassembled WGS sequence"/>
</dbReference>
<dbReference type="Gene3D" id="3.40.50.12780">
    <property type="entry name" value="N-terminal domain of ligase-like"/>
    <property type="match status" value="1"/>
</dbReference>
<proteinExistence type="predicted"/>
<dbReference type="EMBL" id="SLUB01000074">
    <property type="protein sequence ID" value="THE09522.1"/>
    <property type="molecule type" value="Genomic_DNA"/>
</dbReference>
<gene>
    <name evidence="2" type="ORF">E1I69_22010</name>
</gene>
<protein>
    <submittedName>
        <fullName evidence="2">Phenylacetate--CoA ligase family protein</fullName>
    </submittedName>
</protein>
<dbReference type="InterPro" id="IPR045851">
    <property type="entry name" value="AMP-bd_C_sf"/>
</dbReference>
<dbReference type="PANTHER" id="PTHR43845">
    <property type="entry name" value="BLR5969 PROTEIN"/>
    <property type="match status" value="1"/>
</dbReference>
<accession>A0A4S3PLJ2</accession>
<evidence type="ECO:0000313" key="3">
    <source>
        <dbReference type="Proteomes" id="UP000306477"/>
    </source>
</evidence>
<keyword evidence="3" id="KW-1185">Reference proteome</keyword>
<name>A0A4S3PLJ2_9BACI</name>
<dbReference type="Pfam" id="PF14535">
    <property type="entry name" value="AMP-binding_C_2"/>
    <property type="match status" value="1"/>
</dbReference>
<dbReference type="InterPro" id="IPR028154">
    <property type="entry name" value="AMP-dep_Lig_C"/>
</dbReference>
<dbReference type="SUPFAM" id="SSF56801">
    <property type="entry name" value="Acetyl-CoA synthetase-like"/>
    <property type="match status" value="1"/>
</dbReference>
<dbReference type="RefSeq" id="WP_136381685.1">
    <property type="nucleotide sequence ID" value="NZ_SLUB01000074.1"/>
</dbReference>
<organism evidence="2 3">
    <name type="scientific">Bacillus timonensis</name>
    <dbReference type="NCBI Taxonomy" id="1033734"/>
    <lineage>
        <taxon>Bacteria</taxon>
        <taxon>Bacillati</taxon>
        <taxon>Bacillota</taxon>
        <taxon>Bacilli</taxon>
        <taxon>Bacillales</taxon>
        <taxon>Bacillaceae</taxon>
        <taxon>Bacillus</taxon>
    </lineage>
</organism>
<dbReference type="PANTHER" id="PTHR43845:SF1">
    <property type="entry name" value="BLR5969 PROTEIN"/>
    <property type="match status" value="1"/>
</dbReference>
<dbReference type="GO" id="GO:0016874">
    <property type="term" value="F:ligase activity"/>
    <property type="evidence" value="ECO:0007669"/>
    <property type="project" value="UniProtKB-KW"/>
</dbReference>
<dbReference type="OrthoDB" id="580775at2"/>
<dbReference type="Gene3D" id="3.30.300.30">
    <property type="match status" value="1"/>
</dbReference>